<keyword evidence="5" id="KW-1185">Reference proteome</keyword>
<dbReference type="EMBL" id="CAICTM010000441">
    <property type="protein sequence ID" value="CAB9510559.1"/>
    <property type="molecule type" value="Genomic_DNA"/>
</dbReference>
<protein>
    <recommendedName>
        <fullName evidence="3">VWFD domain-containing protein</fullName>
    </recommendedName>
</protein>
<name>A0A9N8E2L1_9STRA</name>
<feature type="region of interest" description="Disordered" evidence="1">
    <location>
        <begin position="168"/>
        <end position="188"/>
    </location>
</feature>
<gene>
    <name evidence="4" type="ORF">SEMRO_442_G143790.1</name>
</gene>
<keyword evidence="2" id="KW-0732">Signal</keyword>
<evidence type="ECO:0000313" key="4">
    <source>
        <dbReference type="EMBL" id="CAB9510559.1"/>
    </source>
</evidence>
<sequence length="442" mass="47297">MKFGKLSLSVLVAGLFLTGATAQTCPANPFPPVTTGPYGPANNHCVQGGNGTPFGFEFAYKITGCPDSGGPLTPVVYTLDTGNLNGNPGTCPIASSIQVTVRCNGASKDATISWTGAGTSNLAIKVKGSTGGYIDLSPTNGGTFSSQNGHGISHIEICIQCPNCPQPTPTPPTGGPPTARPPTNGMGGDPHVKSWNGEHFDYMGECDLKLMHAPKFDGEQDLTVHARTTIQHDYSYMETAAVRIGTDTLEVSSWGEYALNGVEGALFEQPVLRKGNALNTLGGYPVFHTQMSKIHHLFDVVLGPKENVTLSNIKNIVSVKVNHNTNDHFVDVEGLLGHINGKLLARDGVTDLHDDINAFGQEWQVRDDEPMLFRSVREPQYPNRCRLPDIQEKESRRLSEGITEEVATAACAHLRADAQAFADCVYDVTATNDLDMADVGAY</sequence>
<dbReference type="Proteomes" id="UP001153069">
    <property type="component" value="Unassembled WGS sequence"/>
</dbReference>
<dbReference type="AlphaFoldDB" id="A0A9N8E2L1"/>
<evidence type="ECO:0000313" key="5">
    <source>
        <dbReference type="Proteomes" id="UP001153069"/>
    </source>
</evidence>
<feature type="chain" id="PRO_5040328311" description="VWFD domain-containing protein" evidence="2">
    <location>
        <begin position="23"/>
        <end position="442"/>
    </location>
</feature>
<comment type="caution">
    <text evidence="4">The sequence shown here is derived from an EMBL/GenBank/DDBJ whole genome shotgun (WGS) entry which is preliminary data.</text>
</comment>
<dbReference type="InterPro" id="IPR001846">
    <property type="entry name" value="VWF_type-D"/>
</dbReference>
<feature type="signal peptide" evidence="2">
    <location>
        <begin position="1"/>
        <end position="22"/>
    </location>
</feature>
<feature type="domain" description="VWFD" evidence="3">
    <location>
        <begin position="182"/>
        <end position="372"/>
    </location>
</feature>
<accession>A0A9N8E2L1</accession>
<evidence type="ECO:0000259" key="3">
    <source>
        <dbReference type="PROSITE" id="PS51233"/>
    </source>
</evidence>
<evidence type="ECO:0000256" key="2">
    <source>
        <dbReference type="SAM" id="SignalP"/>
    </source>
</evidence>
<organism evidence="4 5">
    <name type="scientific">Seminavis robusta</name>
    <dbReference type="NCBI Taxonomy" id="568900"/>
    <lineage>
        <taxon>Eukaryota</taxon>
        <taxon>Sar</taxon>
        <taxon>Stramenopiles</taxon>
        <taxon>Ochrophyta</taxon>
        <taxon>Bacillariophyta</taxon>
        <taxon>Bacillariophyceae</taxon>
        <taxon>Bacillariophycidae</taxon>
        <taxon>Naviculales</taxon>
        <taxon>Naviculaceae</taxon>
        <taxon>Seminavis</taxon>
    </lineage>
</organism>
<evidence type="ECO:0000256" key="1">
    <source>
        <dbReference type="SAM" id="MobiDB-lite"/>
    </source>
</evidence>
<proteinExistence type="predicted"/>
<feature type="compositionally biased region" description="Pro residues" evidence="1">
    <location>
        <begin position="168"/>
        <end position="180"/>
    </location>
</feature>
<reference evidence="4" key="1">
    <citation type="submission" date="2020-06" db="EMBL/GenBank/DDBJ databases">
        <authorList>
            <consortium name="Plant Systems Biology data submission"/>
        </authorList>
    </citation>
    <scope>NUCLEOTIDE SEQUENCE</scope>
    <source>
        <strain evidence="4">D6</strain>
    </source>
</reference>
<dbReference type="PROSITE" id="PS51233">
    <property type="entry name" value="VWFD"/>
    <property type="match status" value="1"/>
</dbReference>